<dbReference type="EMBL" id="BMJS01000013">
    <property type="protein sequence ID" value="GGF97738.1"/>
    <property type="molecule type" value="Genomic_DNA"/>
</dbReference>
<dbReference type="InterPro" id="IPR000792">
    <property type="entry name" value="Tscrpt_reg_LuxR_C"/>
</dbReference>
<dbReference type="SMART" id="SM00421">
    <property type="entry name" value="HTH_LUXR"/>
    <property type="match status" value="1"/>
</dbReference>
<protein>
    <recommendedName>
        <fullName evidence="1">HTH luxR-type domain-containing protein</fullName>
    </recommendedName>
</protein>
<dbReference type="Pfam" id="PF00196">
    <property type="entry name" value="GerE"/>
    <property type="match status" value="1"/>
</dbReference>
<reference evidence="2" key="2">
    <citation type="submission" date="2020-09" db="EMBL/GenBank/DDBJ databases">
        <authorList>
            <person name="Sun Q."/>
            <person name="Zhou Y."/>
        </authorList>
    </citation>
    <scope>NUCLEOTIDE SEQUENCE</scope>
    <source>
        <strain evidence="2">CGMCC 1.15758</strain>
    </source>
</reference>
<reference evidence="2" key="1">
    <citation type="journal article" date="2014" name="Int. J. Syst. Evol. Microbiol.">
        <title>Complete genome sequence of Corynebacterium casei LMG S-19264T (=DSM 44701T), isolated from a smear-ripened cheese.</title>
        <authorList>
            <consortium name="US DOE Joint Genome Institute (JGI-PGF)"/>
            <person name="Walter F."/>
            <person name="Albersmeier A."/>
            <person name="Kalinowski J."/>
            <person name="Ruckert C."/>
        </authorList>
    </citation>
    <scope>NUCLEOTIDE SEQUENCE</scope>
    <source>
        <strain evidence="2">CGMCC 1.15758</strain>
    </source>
</reference>
<dbReference type="GO" id="GO:0003677">
    <property type="term" value="F:DNA binding"/>
    <property type="evidence" value="ECO:0007669"/>
    <property type="project" value="InterPro"/>
</dbReference>
<comment type="caution">
    <text evidence="2">The sequence shown here is derived from an EMBL/GenBank/DDBJ whole genome shotgun (WGS) entry which is preliminary data.</text>
</comment>
<gene>
    <name evidence="2" type="ORF">GCM10010995_13660</name>
</gene>
<proteinExistence type="predicted"/>
<accession>A0A8J2Z4Q8</accession>
<keyword evidence="3" id="KW-1185">Reference proteome</keyword>
<dbReference type="InterPro" id="IPR016032">
    <property type="entry name" value="Sig_transdc_resp-reg_C-effctor"/>
</dbReference>
<sequence>MDTENEFQFMKKHTISSLLKVQEEDLEAMLYDSATNAAIIRQILDIICEDTISTLTWVRRFEANQYAMITSFTKALIKPYLELGLWRYDPSIIPKQTNVFKVFSYDELTCDQMKHKLITQDAHNIVLYIVRCYHNYTDHFSFDINADYFNQLTFEDKTKLYQCLTDCIDLLMSVVRFHTLIEIKDFSDGMVMPDIVRLPQNLQQRLKLTDLNVEYLRFIATGATAKEIAMHAGRSYRSVQGSIASLCEKLNCQNKNQLISLARIITSYIE</sequence>
<feature type="domain" description="HTH luxR-type" evidence="1">
    <location>
        <begin position="205"/>
        <end position="262"/>
    </location>
</feature>
<dbReference type="SUPFAM" id="SSF46894">
    <property type="entry name" value="C-terminal effector domain of the bipartite response regulators"/>
    <property type="match status" value="1"/>
</dbReference>
<evidence type="ECO:0000313" key="2">
    <source>
        <dbReference type="EMBL" id="GGF97738.1"/>
    </source>
</evidence>
<dbReference type="CDD" id="cd06170">
    <property type="entry name" value="LuxR_C_like"/>
    <property type="match status" value="1"/>
</dbReference>
<organism evidence="2 3">
    <name type="scientific">Cysteiniphilum litorale</name>
    <dbReference type="NCBI Taxonomy" id="2056700"/>
    <lineage>
        <taxon>Bacteria</taxon>
        <taxon>Pseudomonadati</taxon>
        <taxon>Pseudomonadota</taxon>
        <taxon>Gammaproteobacteria</taxon>
        <taxon>Thiotrichales</taxon>
        <taxon>Fastidiosibacteraceae</taxon>
        <taxon>Cysteiniphilum</taxon>
    </lineage>
</organism>
<dbReference type="Proteomes" id="UP000636949">
    <property type="component" value="Unassembled WGS sequence"/>
</dbReference>
<name>A0A8J2Z4Q8_9GAMM</name>
<dbReference type="AlphaFoldDB" id="A0A8J2Z4Q8"/>
<evidence type="ECO:0000313" key="3">
    <source>
        <dbReference type="Proteomes" id="UP000636949"/>
    </source>
</evidence>
<evidence type="ECO:0000259" key="1">
    <source>
        <dbReference type="SMART" id="SM00421"/>
    </source>
</evidence>
<dbReference type="GO" id="GO:0006355">
    <property type="term" value="P:regulation of DNA-templated transcription"/>
    <property type="evidence" value="ECO:0007669"/>
    <property type="project" value="InterPro"/>
</dbReference>
<dbReference type="Gene3D" id="1.10.10.10">
    <property type="entry name" value="Winged helix-like DNA-binding domain superfamily/Winged helix DNA-binding domain"/>
    <property type="match status" value="1"/>
</dbReference>
<dbReference type="InterPro" id="IPR036388">
    <property type="entry name" value="WH-like_DNA-bd_sf"/>
</dbReference>